<name>A0ABR5PJ69_9LACO</name>
<dbReference type="EMBL" id="AZFI01000107">
    <property type="protein sequence ID" value="KRM26070.1"/>
    <property type="molecule type" value="Genomic_DNA"/>
</dbReference>
<dbReference type="InterPro" id="IPR047211">
    <property type="entry name" value="POXB-like"/>
</dbReference>
<dbReference type="Pfam" id="PF02776">
    <property type="entry name" value="TPP_enzyme_N"/>
    <property type="match status" value="1"/>
</dbReference>
<accession>A0ABR5PJ69</accession>
<dbReference type="PANTHER" id="PTHR42981:SF2">
    <property type="entry name" value="PYRUVATE DEHYDROGENASE [UBIQUINONE]"/>
    <property type="match status" value="1"/>
</dbReference>
<sequence>MQKQQTVEAGVAMIKVLESWGVKHVYGYPGGSISSTLHALEVEQENITYVQVGALAAAGHAKATGEIGVAFGSAGPGAVNLLNGLYDAKEDNVPVLAIVGQVPRANINYDYFQ</sequence>
<feature type="domain" description="Thiamine pyrophosphate enzyme N-terminal TPP-binding" evidence="1">
    <location>
        <begin position="9"/>
        <end position="113"/>
    </location>
</feature>
<dbReference type="InterPro" id="IPR029061">
    <property type="entry name" value="THDP-binding"/>
</dbReference>
<comment type="caution">
    <text evidence="2">The sequence shown here is derived from an EMBL/GenBank/DDBJ whole genome shotgun (WGS) entry which is preliminary data.</text>
</comment>
<dbReference type="SUPFAM" id="SSF52518">
    <property type="entry name" value="Thiamin diphosphate-binding fold (THDP-binding)"/>
    <property type="match status" value="1"/>
</dbReference>
<dbReference type="Gene3D" id="3.40.50.970">
    <property type="match status" value="1"/>
</dbReference>
<evidence type="ECO:0000259" key="1">
    <source>
        <dbReference type="Pfam" id="PF02776"/>
    </source>
</evidence>
<evidence type="ECO:0000313" key="3">
    <source>
        <dbReference type="Proteomes" id="UP000051217"/>
    </source>
</evidence>
<evidence type="ECO:0000313" key="2">
    <source>
        <dbReference type="EMBL" id="KRM26070.1"/>
    </source>
</evidence>
<organism evidence="2 3">
    <name type="scientific">Ligilactobacillus acidipiscis DSM 15836</name>
    <dbReference type="NCBI Taxonomy" id="1423716"/>
    <lineage>
        <taxon>Bacteria</taxon>
        <taxon>Bacillati</taxon>
        <taxon>Bacillota</taxon>
        <taxon>Bacilli</taxon>
        <taxon>Lactobacillales</taxon>
        <taxon>Lactobacillaceae</taxon>
        <taxon>Ligilactobacillus</taxon>
    </lineage>
</organism>
<dbReference type="Proteomes" id="UP000051217">
    <property type="component" value="Unassembled WGS sequence"/>
</dbReference>
<dbReference type="InterPro" id="IPR012001">
    <property type="entry name" value="Thiamin_PyroP_enz_TPP-bd_dom"/>
</dbReference>
<protein>
    <submittedName>
        <fullName evidence="2">Pyruvate oxidase</fullName>
    </submittedName>
</protein>
<reference evidence="2 3" key="1">
    <citation type="journal article" date="2015" name="Genome Announc.">
        <title>Expanding the biotechnology potential of lactobacilli through comparative genomics of 213 strains and associated genera.</title>
        <authorList>
            <person name="Sun Z."/>
            <person name="Harris H.M."/>
            <person name="McCann A."/>
            <person name="Guo C."/>
            <person name="Argimon S."/>
            <person name="Zhang W."/>
            <person name="Yang X."/>
            <person name="Jeffery I.B."/>
            <person name="Cooney J.C."/>
            <person name="Kagawa T.F."/>
            <person name="Liu W."/>
            <person name="Song Y."/>
            <person name="Salvetti E."/>
            <person name="Wrobel A."/>
            <person name="Rasinkangas P."/>
            <person name="Parkhill J."/>
            <person name="Rea M.C."/>
            <person name="O'Sullivan O."/>
            <person name="Ritari J."/>
            <person name="Douillard F.P."/>
            <person name="Paul Ross R."/>
            <person name="Yang R."/>
            <person name="Briner A.E."/>
            <person name="Felis G.E."/>
            <person name="de Vos W.M."/>
            <person name="Barrangou R."/>
            <person name="Klaenhammer T.R."/>
            <person name="Caufield P.W."/>
            <person name="Cui Y."/>
            <person name="Zhang H."/>
            <person name="O'Toole P.W."/>
        </authorList>
    </citation>
    <scope>NUCLEOTIDE SEQUENCE [LARGE SCALE GENOMIC DNA]</scope>
    <source>
        <strain evidence="2 3">DSM 15836</strain>
    </source>
</reference>
<keyword evidence="3" id="KW-1185">Reference proteome</keyword>
<proteinExistence type="predicted"/>
<keyword evidence="2" id="KW-0670">Pyruvate</keyword>
<dbReference type="PANTHER" id="PTHR42981">
    <property type="entry name" value="PYRUVATE DEHYDROGENASE [UBIQUINONE]"/>
    <property type="match status" value="1"/>
</dbReference>
<gene>
    <name evidence="2" type="ORF">FC65_GL000139</name>
</gene>